<dbReference type="EMBL" id="FNQH01000013">
    <property type="protein sequence ID" value="SEA95515.1"/>
    <property type="molecule type" value="Genomic_DNA"/>
</dbReference>
<reference evidence="1 2" key="1">
    <citation type="submission" date="2016-10" db="EMBL/GenBank/DDBJ databases">
        <authorList>
            <person name="Varghese N."/>
            <person name="Submissions S."/>
        </authorList>
    </citation>
    <scope>NUCLEOTIDE SEQUENCE [LARGE SCALE GENOMIC DNA]</scope>
    <source>
        <strain evidence="1 2">DSM 14526</strain>
    </source>
</reference>
<gene>
    <name evidence="1" type="ORF">SAMN04488525_1138</name>
</gene>
<proteinExistence type="predicted"/>
<evidence type="ECO:0000313" key="1">
    <source>
        <dbReference type="EMBL" id="SEA95515.1"/>
    </source>
</evidence>
<accession>A0AB38A3W5</accession>
<keyword evidence="2" id="KW-1185">Reference proteome</keyword>
<organism evidence="1 2">
    <name type="scientific">Trichococcus collinsii</name>
    <dbReference type="NCBI Taxonomy" id="157076"/>
    <lineage>
        <taxon>Bacteria</taxon>
        <taxon>Bacillati</taxon>
        <taxon>Bacillota</taxon>
        <taxon>Bacilli</taxon>
        <taxon>Lactobacillales</taxon>
        <taxon>Carnobacteriaceae</taxon>
        <taxon>Trichococcus</taxon>
    </lineage>
</organism>
<dbReference type="AlphaFoldDB" id="A0AB38A3W5"/>
<name>A0AB38A3W5_9LACT</name>
<dbReference type="Proteomes" id="UP000199042">
    <property type="component" value="Unassembled WGS sequence"/>
</dbReference>
<sequence>MSKTLDLEKIKTTIEGITGFPVFGTDIQKDELDANESFFLYYEKGPIRKADSGANQFLRDFILMFVTKEDAEIDEFALILELPKCGLRFRNTEYEFGKIASTEQEAKLSTFYFHQALIICQ</sequence>
<protein>
    <submittedName>
        <fullName evidence="1">Uncharacterized protein</fullName>
    </submittedName>
</protein>
<dbReference type="RefSeq" id="WP_086987784.1">
    <property type="nucleotide sequence ID" value="NZ_FJNA01000005.1"/>
</dbReference>
<evidence type="ECO:0000313" key="2">
    <source>
        <dbReference type="Proteomes" id="UP000199042"/>
    </source>
</evidence>
<comment type="caution">
    <text evidence="1">The sequence shown here is derived from an EMBL/GenBank/DDBJ whole genome shotgun (WGS) entry which is preliminary data.</text>
</comment>